<dbReference type="InterPro" id="IPR008271">
    <property type="entry name" value="Ser/Thr_kinase_AS"/>
</dbReference>
<feature type="compositionally biased region" description="Acidic residues" evidence="7">
    <location>
        <begin position="345"/>
        <end position="378"/>
    </location>
</feature>
<dbReference type="InterPro" id="IPR000719">
    <property type="entry name" value="Prot_kinase_dom"/>
</dbReference>
<evidence type="ECO:0000259" key="8">
    <source>
        <dbReference type="PROSITE" id="PS50011"/>
    </source>
</evidence>
<protein>
    <recommendedName>
        <fullName evidence="8">Protein kinase domain-containing protein</fullName>
    </recommendedName>
</protein>
<comment type="similarity">
    <text evidence="6">Belongs to the protein kinase superfamily.</text>
</comment>
<gene>
    <name evidence="9" type="ORF">CITCOLO1_LOCUS11474</name>
</gene>
<keyword evidence="2 5" id="KW-0547">Nucleotide-binding</keyword>
<evidence type="ECO:0000256" key="3">
    <source>
        <dbReference type="ARBA" id="ARBA00022777"/>
    </source>
</evidence>
<evidence type="ECO:0000256" key="1">
    <source>
        <dbReference type="ARBA" id="ARBA00022679"/>
    </source>
</evidence>
<evidence type="ECO:0000256" key="2">
    <source>
        <dbReference type="ARBA" id="ARBA00022741"/>
    </source>
</evidence>
<evidence type="ECO:0000256" key="5">
    <source>
        <dbReference type="PROSITE-ProRule" id="PRU10141"/>
    </source>
</evidence>
<dbReference type="InterPro" id="IPR017441">
    <property type="entry name" value="Protein_kinase_ATP_BS"/>
</dbReference>
<keyword evidence="3" id="KW-0418">Kinase</keyword>
<dbReference type="SUPFAM" id="SSF56112">
    <property type="entry name" value="Protein kinase-like (PK-like)"/>
    <property type="match status" value="2"/>
</dbReference>
<keyword evidence="1" id="KW-0808">Transferase</keyword>
<keyword evidence="4 5" id="KW-0067">ATP-binding</keyword>
<evidence type="ECO:0000256" key="6">
    <source>
        <dbReference type="RuleBase" id="RU000304"/>
    </source>
</evidence>
<keyword evidence="10" id="KW-1185">Reference proteome</keyword>
<dbReference type="Pfam" id="PF00069">
    <property type="entry name" value="Pkinase"/>
    <property type="match status" value="2"/>
</dbReference>
<reference evidence="9 10" key="1">
    <citation type="submission" date="2024-03" db="EMBL/GenBank/DDBJ databases">
        <authorList>
            <person name="Gkanogiannis A."/>
            <person name="Becerra Lopez-Lavalle L."/>
        </authorList>
    </citation>
    <scope>NUCLEOTIDE SEQUENCE [LARGE SCALE GENOMIC DNA]</scope>
</reference>
<evidence type="ECO:0000313" key="9">
    <source>
        <dbReference type="EMBL" id="CAK9319469.1"/>
    </source>
</evidence>
<proteinExistence type="inferred from homology"/>
<name>A0ABP0YG55_9ROSI</name>
<dbReference type="Gene3D" id="3.30.200.20">
    <property type="entry name" value="Phosphorylase Kinase, domain 1"/>
    <property type="match status" value="1"/>
</dbReference>
<dbReference type="PROSITE" id="PS00108">
    <property type="entry name" value="PROTEIN_KINASE_ST"/>
    <property type="match status" value="1"/>
</dbReference>
<evidence type="ECO:0000313" key="10">
    <source>
        <dbReference type="Proteomes" id="UP001642487"/>
    </source>
</evidence>
<dbReference type="PROSITE" id="PS00107">
    <property type="entry name" value="PROTEIN_KINASE_ATP"/>
    <property type="match status" value="1"/>
</dbReference>
<feature type="compositionally biased region" description="Polar residues" evidence="7">
    <location>
        <begin position="330"/>
        <end position="342"/>
    </location>
</feature>
<feature type="domain" description="Protein kinase" evidence="8">
    <location>
        <begin position="4"/>
        <end position="287"/>
    </location>
</feature>
<dbReference type="Proteomes" id="UP001642487">
    <property type="component" value="Chromosome 4"/>
</dbReference>
<organism evidence="9 10">
    <name type="scientific">Citrullus colocynthis</name>
    <name type="common">colocynth</name>
    <dbReference type="NCBI Taxonomy" id="252529"/>
    <lineage>
        <taxon>Eukaryota</taxon>
        <taxon>Viridiplantae</taxon>
        <taxon>Streptophyta</taxon>
        <taxon>Embryophyta</taxon>
        <taxon>Tracheophyta</taxon>
        <taxon>Spermatophyta</taxon>
        <taxon>Magnoliopsida</taxon>
        <taxon>eudicotyledons</taxon>
        <taxon>Gunneridae</taxon>
        <taxon>Pentapetalae</taxon>
        <taxon>rosids</taxon>
        <taxon>fabids</taxon>
        <taxon>Cucurbitales</taxon>
        <taxon>Cucurbitaceae</taxon>
        <taxon>Benincaseae</taxon>
        <taxon>Citrullus</taxon>
    </lineage>
</organism>
<keyword evidence="6" id="KW-0723">Serine/threonine-protein kinase</keyword>
<dbReference type="PANTHER" id="PTHR24346">
    <property type="entry name" value="MAP/MICROTUBULE AFFINITY-REGULATING KINASE"/>
    <property type="match status" value="1"/>
</dbReference>
<evidence type="ECO:0000256" key="4">
    <source>
        <dbReference type="ARBA" id="ARBA00022840"/>
    </source>
</evidence>
<dbReference type="EMBL" id="OZ021738">
    <property type="protein sequence ID" value="CAK9319469.1"/>
    <property type="molecule type" value="Genomic_DNA"/>
</dbReference>
<dbReference type="PANTHER" id="PTHR24346:SF92">
    <property type="entry name" value="SNF1-RELATED PROTEIN KINASE 2.6"/>
    <property type="match status" value="1"/>
</dbReference>
<dbReference type="InterPro" id="IPR011009">
    <property type="entry name" value="Kinase-like_dom_sf"/>
</dbReference>
<feature type="region of interest" description="Disordered" evidence="7">
    <location>
        <begin position="330"/>
        <end position="378"/>
    </location>
</feature>
<dbReference type="SMART" id="SM00220">
    <property type="entry name" value="S_TKc"/>
    <property type="match status" value="1"/>
</dbReference>
<dbReference type="PROSITE" id="PS50011">
    <property type="entry name" value="PROTEIN_KINASE_DOM"/>
    <property type="match status" value="1"/>
</dbReference>
<feature type="binding site" evidence="5">
    <location>
        <position position="33"/>
    </location>
    <ligand>
        <name>ATP</name>
        <dbReference type="ChEBI" id="CHEBI:30616"/>
    </ligand>
</feature>
<evidence type="ECO:0000256" key="7">
    <source>
        <dbReference type="SAM" id="MobiDB-lite"/>
    </source>
</evidence>
<sequence>MEKYEVVKDLGAGSFGVTRLCRHKQTKEFVAVKFIERGPKIDENVEREIINHRSLRHPNIVRFKEVILTQTHLALVMEYASGGELFERVCKWGRFSEDEARHYFQQLISGVNYIHSMQICHRDLKLDNILLDGRKSQRLKICDFGYSKQIGRHRDLMLDNTLLDGSPAPQFKICDNGFSKLHSKPNTNVGSATYAAPEVVSHGQYDGKMYGHVELLSMLCWSLHILSKTANDTKNLQKTIKRRMSGRYKIPDYVHISQDCRHLLSCVFVRNPSKRISVKEIMSHPWFLKNLQRQLTEPAQAIYYKRDNQTFSHQSVEEIMKIVGEARKQLPSSSTTIMGYQSKTEEDDEIELEEEDEDEEDDEMELDEEEEDEEDEYV</sequence>
<accession>A0ABP0YG55</accession>
<dbReference type="Gene3D" id="1.10.510.10">
    <property type="entry name" value="Transferase(Phosphotransferase) domain 1"/>
    <property type="match status" value="2"/>
</dbReference>